<organism evidence="1 2">
    <name type="scientific">Favolaschia claudopus</name>
    <dbReference type="NCBI Taxonomy" id="2862362"/>
    <lineage>
        <taxon>Eukaryota</taxon>
        <taxon>Fungi</taxon>
        <taxon>Dikarya</taxon>
        <taxon>Basidiomycota</taxon>
        <taxon>Agaricomycotina</taxon>
        <taxon>Agaricomycetes</taxon>
        <taxon>Agaricomycetidae</taxon>
        <taxon>Agaricales</taxon>
        <taxon>Marasmiineae</taxon>
        <taxon>Mycenaceae</taxon>
        <taxon>Favolaschia</taxon>
    </lineage>
</organism>
<dbReference type="Proteomes" id="UP001362999">
    <property type="component" value="Unassembled WGS sequence"/>
</dbReference>
<reference evidence="1 2" key="1">
    <citation type="journal article" date="2024" name="J Genomics">
        <title>Draft genome sequencing and assembly of Favolaschia claudopus CIRM-BRFM 2984 isolated from oak limbs.</title>
        <authorList>
            <person name="Navarro D."/>
            <person name="Drula E."/>
            <person name="Chaduli D."/>
            <person name="Cazenave R."/>
            <person name="Ahrendt S."/>
            <person name="Wang J."/>
            <person name="Lipzen A."/>
            <person name="Daum C."/>
            <person name="Barry K."/>
            <person name="Grigoriev I.V."/>
            <person name="Favel A."/>
            <person name="Rosso M.N."/>
            <person name="Martin F."/>
        </authorList>
    </citation>
    <scope>NUCLEOTIDE SEQUENCE [LARGE SCALE GENOMIC DNA]</scope>
    <source>
        <strain evidence="1 2">CIRM-BRFM 2984</strain>
    </source>
</reference>
<evidence type="ECO:0000313" key="1">
    <source>
        <dbReference type="EMBL" id="KAK7014223.1"/>
    </source>
</evidence>
<dbReference type="EMBL" id="JAWWNJ010000057">
    <property type="protein sequence ID" value="KAK7014223.1"/>
    <property type="molecule type" value="Genomic_DNA"/>
</dbReference>
<accession>A0AAW0ALW3</accession>
<protein>
    <submittedName>
        <fullName evidence="1">Uncharacterized protein</fullName>
    </submittedName>
</protein>
<proteinExistence type="predicted"/>
<name>A0AAW0ALW3_9AGAR</name>
<keyword evidence="2" id="KW-1185">Reference proteome</keyword>
<dbReference type="AlphaFoldDB" id="A0AAW0ALW3"/>
<evidence type="ECO:0000313" key="2">
    <source>
        <dbReference type="Proteomes" id="UP001362999"/>
    </source>
</evidence>
<gene>
    <name evidence="1" type="ORF">R3P38DRAFT_3205879</name>
</gene>
<sequence>MGEFIQILHDVELDELRFPSRGPKELISSLTVAQLTQLANAKHLTVGTGAPDVNNYHILRTLLVPSLASLSLAGRSYHLEELFRLHFPCLHFLELDDRWEVFY</sequence>
<comment type="caution">
    <text evidence="1">The sequence shown here is derived from an EMBL/GenBank/DDBJ whole genome shotgun (WGS) entry which is preliminary data.</text>
</comment>